<dbReference type="RefSeq" id="WP_068704776.1">
    <property type="nucleotide sequence ID" value="NZ_BDCR01000004.1"/>
</dbReference>
<evidence type="ECO:0000256" key="7">
    <source>
        <dbReference type="ARBA" id="ARBA00023136"/>
    </source>
</evidence>
<sequence length="524" mass="59567">MDVSLLLQWFKKHGDSLLASLAGFIIIYLFTKHGGIGISPDSIAYTSTARNLIAGKGFFIFGGHPLVDFPVLYPLFLSFVMFVTGLDVIACAPVLNGLMFSVVIFLSGVIMERFIRRSKWYKGILLVAIATSPSLIEVYSMLWSETLFIILSLLFFFSLHRYYRNHSLRSLLMPAVVAAIAFDTRYAGITFVAAGELLLFLDKQLKWKQKVKHLVTFGVIGCSLVTINLIHNAFATGLVTGKRQKGITPLSDNIAYSGNVLSDWTSLWGNSHVFFVLVGLLVIALFVWLFVKNLKKKQDYHSYENIVIAFFIVYVGFIILSSTISRYEKINNRLLSAAFLPFLWGITYKVPAWIRALKRKRHKWGVGLIFTVIAVAVCSNYYSINAENYSFMRESGIPGYTEDCWRQSPTVTFLQRNRIYFNADSVVYSNHNQAVYFYTNYAVDAVPERAYKNDVKMFKDESPIVLIWFYTDPNPEILSLRDIKKSKKLKVLHSFDDGTIFLCTNKDTTSTGPPKIKTSFTHFR</sequence>
<dbReference type="PANTHER" id="PTHR33908:SF11">
    <property type="entry name" value="MEMBRANE PROTEIN"/>
    <property type="match status" value="1"/>
</dbReference>
<feature type="transmembrane region" description="Helical" evidence="8">
    <location>
        <begin position="13"/>
        <end position="31"/>
    </location>
</feature>
<evidence type="ECO:0000256" key="6">
    <source>
        <dbReference type="ARBA" id="ARBA00022989"/>
    </source>
</evidence>
<reference evidence="10" key="1">
    <citation type="submission" date="2016-04" db="EMBL/GenBank/DDBJ databases">
        <title>Draft genome sequence of Paludibacter jiangxiensis strain NM7.</title>
        <authorList>
            <person name="Qiu Y."/>
            <person name="Matsuura N."/>
            <person name="Ohashi A."/>
            <person name="Tourlousse M.D."/>
            <person name="Sekiguchi Y."/>
        </authorList>
    </citation>
    <scope>NUCLEOTIDE SEQUENCE [LARGE SCALE GENOMIC DNA]</scope>
    <source>
        <strain evidence="10">NM7</strain>
    </source>
</reference>
<protein>
    <recommendedName>
        <fullName evidence="11">Dolichyl-phosphate-mannose-protein mannosyltransferase</fullName>
    </recommendedName>
</protein>
<feature type="transmembrane region" description="Helical" evidence="8">
    <location>
        <begin position="142"/>
        <end position="163"/>
    </location>
</feature>
<keyword evidence="5 8" id="KW-0812">Transmembrane</keyword>
<comment type="subcellular location">
    <subcellularLocation>
        <location evidence="1">Cell membrane</location>
        <topology evidence="1">Multi-pass membrane protein</topology>
    </subcellularLocation>
</comment>
<dbReference type="STRING" id="681398.PJIAN_430"/>
<feature type="transmembrane region" description="Helical" evidence="8">
    <location>
        <begin position="120"/>
        <end position="136"/>
    </location>
</feature>
<proteinExistence type="predicted"/>
<keyword evidence="3" id="KW-0328">Glycosyltransferase</keyword>
<dbReference type="PANTHER" id="PTHR33908">
    <property type="entry name" value="MANNOSYLTRANSFERASE YKCB-RELATED"/>
    <property type="match status" value="1"/>
</dbReference>
<feature type="transmembrane region" description="Helical" evidence="8">
    <location>
        <begin position="214"/>
        <end position="234"/>
    </location>
</feature>
<keyword evidence="4" id="KW-0808">Transferase</keyword>
<comment type="caution">
    <text evidence="9">The sequence shown here is derived from an EMBL/GenBank/DDBJ whole genome shotgun (WGS) entry which is preliminary data.</text>
</comment>
<dbReference type="GO" id="GO:0009103">
    <property type="term" value="P:lipopolysaccharide biosynthetic process"/>
    <property type="evidence" value="ECO:0007669"/>
    <property type="project" value="UniProtKB-ARBA"/>
</dbReference>
<evidence type="ECO:0000256" key="2">
    <source>
        <dbReference type="ARBA" id="ARBA00022475"/>
    </source>
</evidence>
<feature type="transmembrane region" description="Helical" evidence="8">
    <location>
        <begin position="334"/>
        <end position="352"/>
    </location>
</feature>
<feature type="transmembrane region" description="Helical" evidence="8">
    <location>
        <begin position="272"/>
        <end position="291"/>
    </location>
</feature>
<dbReference type="AlphaFoldDB" id="A0A171ABU1"/>
<keyword evidence="6 8" id="KW-1133">Transmembrane helix</keyword>
<evidence type="ECO:0008006" key="11">
    <source>
        <dbReference type="Google" id="ProtNLM"/>
    </source>
</evidence>
<evidence type="ECO:0000313" key="10">
    <source>
        <dbReference type="Proteomes" id="UP000076586"/>
    </source>
</evidence>
<keyword evidence="10" id="KW-1185">Reference proteome</keyword>
<reference evidence="10" key="2">
    <citation type="journal article" date="2017" name="Genome Announc.">
        <title>Draft genome sequence of Paludibacter jiangxiensis NM7(T), a propionate-producing fermentative bacterium.</title>
        <authorList>
            <person name="Qiu Y.-L."/>
            <person name="Tourlousse D.M."/>
            <person name="Matsuura N."/>
            <person name="Ohashi A."/>
            <person name="Sekiguchi Y."/>
        </authorList>
    </citation>
    <scope>NUCLEOTIDE SEQUENCE [LARGE SCALE GENOMIC DNA]</scope>
    <source>
        <strain evidence="10">NM7</strain>
    </source>
</reference>
<evidence type="ECO:0000256" key="5">
    <source>
        <dbReference type="ARBA" id="ARBA00022692"/>
    </source>
</evidence>
<dbReference type="Proteomes" id="UP000076586">
    <property type="component" value="Unassembled WGS sequence"/>
</dbReference>
<dbReference type="OrthoDB" id="9123883at2"/>
<accession>A0A171ABU1</accession>
<feature type="transmembrane region" description="Helical" evidence="8">
    <location>
        <begin position="303"/>
        <end position="322"/>
    </location>
</feature>
<keyword evidence="2" id="KW-1003">Cell membrane</keyword>
<gene>
    <name evidence="9" type="ORF">PJIAN_430</name>
</gene>
<evidence type="ECO:0000256" key="4">
    <source>
        <dbReference type="ARBA" id="ARBA00022679"/>
    </source>
</evidence>
<evidence type="ECO:0000313" key="9">
    <source>
        <dbReference type="EMBL" id="GAT63492.1"/>
    </source>
</evidence>
<name>A0A171ABU1_9BACT</name>
<evidence type="ECO:0000256" key="1">
    <source>
        <dbReference type="ARBA" id="ARBA00004651"/>
    </source>
</evidence>
<dbReference type="GO" id="GO:0005886">
    <property type="term" value="C:plasma membrane"/>
    <property type="evidence" value="ECO:0007669"/>
    <property type="project" value="UniProtKB-SubCell"/>
</dbReference>
<feature type="transmembrane region" description="Helical" evidence="8">
    <location>
        <begin position="75"/>
        <end position="108"/>
    </location>
</feature>
<keyword evidence="7 8" id="KW-0472">Membrane</keyword>
<feature type="transmembrane region" description="Helical" evidence="8">
    <location>
        <begin position="364"/>
        <end position="384"/>
    </location>
</feature>
<evidence type="ECO:0000256" key="8">
    <source>
        <dbReference type="SAM" id="Phobius"/>
    </source>
</evidence>
<dbReference type="EMBL" id="BDCR01000004">
    <property type="protein sequence ID" value="GAT63492.1"/>
    <property type="molecule type" value="Genomic_DNA"/>
</dbReference>
<evidence type="ECO:0000256" key="3">
    <source>
        <dbReference type="ARBA" id="ARBA00022676"/>
    </source>
</evidence>
<organism evidence="9 10">
    <name type="scientific">Paludibacter jiangxiensis</name>
    <dbReference type="NCBI Taxonomy" id="681398"/>
    <lineage>
        <taxon>Bacteria</taxon>
        <taxon>Pseudomonadati</taxon>
        <taxon>Bacteroidota</taxon>
        <taxon>Bacteroidia</taxon>
        <taxon>Bacteroidales</taxon>
        <taxon>Paludibacteraceae</taxon>
        <taxon>Paludibacter</taxon>
    </lineage>
</organism>
<dbReference type="GO" id="GO:0016763">
    <property type="term" value="F:pentosyltransferase activity"/>
    <property type="evidence" value="ECO:0007669"/>
    <property type="project" value="TreeGrafter"/>
</dbReference>
<dbReference type="InterPro" id="IPR050297">
    <property type="entry name" value="LipidA_mod_glycosyltrf_83"/>
</dbReference>